<dbReference type="RefSeq" id="WP_068031071.1">
    <property type="nucleotide sequence ID" value="NZ_QQAZ01000023.1"/>
</dbReference>
<comment type="caution">
    <text evidence="1">The sequence shown here is derived from an EMBL/GenBank/DDBJ whole genome shotgun (WGS) entry which is preliminary data.</text>
</comment>
<keyword evidence="2" id="KW-1185">Reference proteome</keyword>
<evidence type="ECO:0000313" key="1">
    <source>
        <dbReference type="EMBL" id="RDI42931.1"/>
    </source>
</evidence>
<dbReference type="AlphaFoldDB" id="A0A370GGZ1"/>
<dbReference type="STRING" id="1210089.GCA_001613165_07388"/>
<dbReference type="InterPro" id="IPR032710">
    <property type="entry name" value="NTF2-like_dom_sf"/>
</dbReference>
<evidence type="ECO:0000313" key="2">
    <source>
        <dbReference type="Proteomes" id="UP000255355"/>
    </source>
</evidence>
<gene>
    <name evidence="1" type="ORF">DFR68_12364</name>
</gene>
<dbReference type="Gene3D" id="3.10.450.50">
    <property type="match status" value="1"/>
</dbReference>
<evidence type="ECO:0008006" key="3">
    <source>
        <dbReference type="Google" id="ProtNLM"/>
    </source>
</evidence>
<name>A0A370GGZ1_9NOCA</name>
<protein>
    <recommendedName>
        <fullName evidence="3">DUF4440 domain-containing protein</fullName>
    </recommendedName>
</protein>
<reference evidence="1 2" key="1">
    <citation type="submission" date="2018-07" db="EMBL/GenBank/DDBJ databases">
        <title>Genomic Encyclopedia of Type Strains, Phase IV (KMG-IV): sequencing the most valuable type-strain genomes for metagenomic binning, comparative biology and taxonomic classification.</title>
        <authorList>
            <person name="Goeker M."/>
        </authorList>
    </citation>
    <scope>NUCLEOTIDE SEQUENCE [LARGE SCALE GENOMIC DNA]</scope>
    <source>
        <strain evidence="1 2">DSM 44952</strain>
    </source>
</reference>
<dbReference type="OrthoDB" id="4570375at2"/>
<organism evidence="1 2">
    <name type="scientific">Nocardia mexicana</name>
    <dbReference type="NCBI Taxonomy" id="279262"/>
    <lineage>
        <taxon>Bacteria</taxon>
        <taxon>Bacillati</taxon>
        <taxon>Actinomycetota</taxon>
        <taxon>Actinomycetes</taxon>
        <taxon>Mycobacteriales</taxon>
        <taxon>Nocardiaceae</taxon>
        <taxon>Nocardia</taxon>
    </lineage>
</organism>
<sequence>MSPISELTDVVVALHSDLAEWLGTDAPPKVFDRFANALDDKFSAVVTTGDAVDRDTLLSGVWKSRNAQPGLEIDISDVEEIARASTLVILRFVAENRYADTTTRRRVTATLITDGQLYFWRSVHETPIPA</sequence>
<dbReference type="SUPFAM" id="SSF54427">
    <property type="entry name" value="NTF2-like"/>
    <property type="match status" value="1"/>
</dbReference>
<dbReference type="EMBL" id="QQAZ01000023">
    <property type="protein sequence ID" value="RDI42931.1"/>
    <property type="molecule type" value="Genomic_DNA"/>
</dbReference>
<accession>A0A370GGZ1</accession>
<proteinExistence type="predicted"/>
<dbReference type="Proteomes" id="UP000255355">
    <property type="component" value="Unassembled WGS sequence"/>
</dbReference>